<dbReference type="AlphaFoldDB" id="A0A2T3AIV9"/>
<keyword evidence="16" id="KW-0449">Lipoprotein</keyword>
<sequence length="637" mass="69021">MSSSDSSSLASSNGSSGPLCRFRTFRYHDQECSRFFDCPSHILARAREAEEQEDEEAEEQNEQEGYEDADDQEIEDDSNANEDDANESQHDVSMRDVTNEDQDLIDPFGQAFGALRHAAPDSDSSPSSQPISQLSEQTTHRQKVSAGKQKQEVIDLTDSPPQRAQDAPVAAGPSNTALADSQHNTDVIDLTGESSPLQDSRPERALPALPPLGSSSSSLVTHSSRGGAISPSAQRRPATPPSPPPPTRRRTATNQLSGAPATTSMESPQQLQQPQRRPSAARRPSDITLPRWQPDAEVTFCPICRTQFSFLVRKHHCRKCGRVVCSSCSPHRITIPYQYIVVPPGMPRPGYARYPSSLISGEGGYADFSSLGGGERVRLCNPCVPDPNTNPPQGQQSPTSIRSHGRSHSTVGSGSGYGFNMAGVVSDAYSRSRSATMLPNTSHQSSGNMPYQPTQNRILSGTPPSHYSFGGSSSSSAYRVHRLRSPLDATQGTAAAASSSSAAAQRRPLPPDPPPIAEEDECPVCHRELPPRELPNFETLREAHIGVCITSHSTYGGMSAVEGTSSRPRRTGMFPYLATEKDCVDSAECTICLEEFEAGVPMARLECLCRFHRDCIARWFAKNPGRCPVHSHDGHGF</sequence>
<feature type="domain" description="RING-type" evidence="19">
    <location>
        <begin position="589"/>
        <end position="631"/>
    </location>
</feature>
<dbReference type="InterPro" id="IPR000306">
    <property type="entry name" value="Znf_FYVE"/>
</dbReference>
<evidence type="ECO:0000256" key="4">
    <source>
        <dbReference type="ARBA" id="ARBA00004371"/>
    </source>
</evidence>
<dbReference type="GO" id="GO:0070936">
    <property type="term" value="P:protein K48-linked ubiquitination"/>
    <property type="evidence" value="ECO:0007669"/>
    <property type="project" value="TreeGrafter"/>
</dbReference>
<feature type="compositionally biased region" description="Polar residues" evidence="18">
    <location>
        <begin position="254"/>
        <end position="266"/>
    </location>
</feature>
<keyword evidence="11 17" id="KW-0863">Zinc-finger</keyword>
<evidence type="ECO:0000256" key="15">
    <source>
        <dbReference type="ARBA" id="ARBA00023228"/>
    </source>
</evidence>
<dbReference type="Pfam" id="PF13639">
    <property type="entry name" value="zf-RING_2"/>
    <property type="match status" value="1"/>
</dbReference>
<evidence type="ECO:0000256" key="5">
    <source>
        <dbReference type="ARBA" id="ARBA00004906"/>
    </source>
</evidence>
<evidence type="ECO:0000256" key="9">
    <source>
        <dbReference type="ARBA" id="ARBA00022723"/>
    </source>
</evidence>
<feature type="compositionally biased region" description="Low complexity" evidence="18">
    <location>
        <begin position="494"/>
        <end position="504"/>
    </location>
</feature>
<accession>A0A2T3AIV9</accession>
<evidence type="ECO:0000259" key="20">
    <source>
        <dbReference type="PROSITE" id="PS50178"/>
    </source>
</evidence>
<comment type="pathway">
    <text evidence="5">Protein modification; protein ubiquitination.</text>
</comment>
<feature type="compositionally biased region" description="Low complexity" evidence="18">
    <location>
        <begin position="1"/>
        <end position="16"/>
    </location>
</feature>
<feature type="compositionally biased region" description="Low complexity" evidence="18">
    <location>
        <begin position="121"/>
        <end position="135"/>
    </location>
</feature>
<proteinExistence type="predicted"/>
<feature type="region of interest" description="Disordered" evidence="18">
    <location>
        <begin position="382"/>
        <end position="417"/>
    </location>
</feature>
<dbReference type="Proteomes" id="UP000241462">
    <property type="component" value="Unassembled WGS sequence"/>
</dbReference>
<dbReference type="Gene3D" id="3.30.40.10">
    <property type="entry name" value="Zinc/RING finger domain, C3HC4 (zinc finger)"/>
    <property type="match status" value="2"/>
</dbReference>
<evidence type="ECO:0000256" key="17">
    <source>
        <dbReference type="PROSITE-ProRule" id="PRU00175"/>
    </source>
</evidence>
<feature type="compositionally biased region" description="Low complexity" evidence="18">
    <location>
        <begin position="267"/>
        <end position="282"/>
    </location>
</feature>
<feature type="compositionally biased region" description="Low complexity" evidence="18">
    <location>
        <begin position="205"/>
        <end position="237"/>
    </location>
</feature>
<dbReference type="PANTHER" id="PTHR46661">
    <property type="entry name" value="E3 UBIQUITIN-PROTEIN LIGASE ZNRF1-LIKE PROTEIN"/>
    <property type="match status" value="1"/>
</dbReference>
<feature type="compositionally biased region" description="Basic and acidic residues" evidence="18">
    <location>
        <begin position="87"/>
        <end position="98"/>
    </location>
</feature>
<dbReference type="STRING" id="2025994.A0A2T3AIV9"/>
<evidence type="ECO:0000256" key="14">
    <source>
        <dbReference type="ARBA" id="ARBA00023136"/>
    </source>
</evidence>
<dbReference type="FunCoup" id="A0A2T3AIV9">
    <property type="interactions" value="17"/>
</dbReference>
<dbReference type="SMART" id="SM00184">
    <property type="entry name" value="RING"/>
    <property type="match status" value="2"/>
</dbReference>
<evidence type="ECO:0000256" key="13">
    <source>
        <dbReference type="ARBA" id="ARBA00022833"/>
    </source>
</evidence>
<evidence type="ECO:0000256" key="1">
    <source>
        <dbReference type="ARBA" id="ARBA00000900"/>
    </source>
</evidence>
<dbReference type="PANTHER" id="PTHR46661:SF4">
    <property type="entry name" value="RING-TYPE DOMAIN-CONTAINING PROTEIN"/>
    <property type="match status" value="1"/>
</dbReference>
<organism evidence="21 22">
    <name type="scientific">Coniella lustricola</name>
    <dbReference type="NCBI Taxonomy" id="2025994"/>
    <lineage>
        <taxon>Eukaryota</taxon>
        <taxon>Fungi</taxon>
        <taxon>Dikarya</taxon>
        <taxon>Ascomycota</taxon>
        <taxon>Pezizomycotina</taxon>
        <taxon>Sordariomycetes</taxon>
        <taxon>Sordariomycetidae</taxon>
        <taxon>Diaporthales</taxon>
        <taxon>Schizoparmaceae</taxon>
        <taxon>Coniella</taxon>
    </lineage>
</organism>
<comment type="subcellular location">
    <subcellularLocation>
        <location evidence="3">Endosome</location>
    </subcellularLocation>
    <subcellularLocation>
        <location evidence="4">Lysosome</location>
    </subcellularLocation>
    <subcellularLocation>
        <location evidence="2">Membrane</location>
        <topology evidence="2">Peripheral membrane protein</topology>
    </subcellularLocation>
</comment>
<evidence type="ECO:0000313" key="22">
    <source>
        <dbReference type="Proteomes" id="UP000241462"/>
    </source>
</evidence>
<evidence type="ECO:0000256" key="7">
    <source>
        <dbReference type="ARBA" id="ARBA00022679"/>
    </source>
</evidence>
<evidence type="ECO:0000256" key="10">
    <source>
        <dbReference type="ARBA" id="ARBA00022753"/>
    </source>
</evidence>
<keyword evidence="22" id="KW-1185">Reference proteome</keyword>
<dbReference type="GO" id="GO:0043161">
    <property type="term" value="P:proteasome-mediated ubiquitin-dependent protein catabolic process"/>
    <property type="evidence" value="ECO:0007669"/>
    <property type="project" value="TreeGrafter"/>
</dbReference>
<evidence type="ECO:0000259" key="19">
    <source>
        <dbReference type="PROSITE" id="PS50089"/>
    </source>
</evidence>
<gene>
    <name evidence="21" type="ORF">BD289DRAFT_38667</name>
</gene>
<dbReference type="PROSITE" id="PS50178">
    <property type="entry name" value="ZF_FYVE"/>
    <property type="match status" value="1"/>
</dbReference>
<keyword evidence="13" id="KW-0862">Zinc</keyword>
<feature type="region of interest" description="Disordered" evidence="18">
    <location>
        <begin position="46"/>
        <end position="289"/>
    </location>
</feature>
<reference evidence="21 22" key="1">
    <citation type="journal article" date="2018" name="Mycol. Prog.">
        <title>Coniella lustricola, a new species from submerged detritus.</title>
        <authorList>
            <person name="Raudabaugh D.B."/>
            <person name="Iturriaga T."/>
            <person name="Carver A."/>
            <person name="Mondo S."/>
            <person name="Pangilinan J."/>
            <person name="Lipzen A."/>
            <person name="He G."/>
            <person name="Amirebrahimi M."/>
            <person name="Grigoriev I.V."/>
            <person name="Miller A.N."/>
        </authorList>
    </citation>
    <scope>NUCLEOTIDE SEQUENCE [LARGE SCALE GENOMIC DNA]</scope>
    <source>
        <strain evidence="21 22">B22-T-1</strain>
    </source>
</reference>
<keyword evidence="14" id="KW-0472">Membrane</keyword>
<dbReference type="GO" id="GO:0061630">
    <property type="term" value="F:ubiquitin protein ligase activity"/>
    <property type="evidence" value="ECO:0007669"/>
    <property type="project" value="UniProtKB-EC"/>
</dbReference>
<keyword evidence="9" id="KW-0479">Metal-binding</keyword>
<evidence type="ECO:0000256" key="2">
    <source>
        <dbReference type="ARBA" id="ARBA00004170"/>
    </source>
</evidence>
<feature type="region of interest" description="Disordered" evidence="18">
    <location>
        <begin position="489"/>
        <end position="520"/>
    </location>
</feature>
<keyword evidence="8" id="KW-0519">Myristate</keyword>
<feature type="region of interest" description="Disordered" evidence="18">
    <location>
        <begin position="434"/>
        <end position="474"/>
    </location>
</feature>
<dbReference type="InterPro" id="IPR001841">
    <property type="entry name" value="Znf_RING"/>
</dbReference>
<dbReference type="GO" id="GO:0008270">
    <property type="term" value="F:zinc ion binding"/>
    <property type="evidence" value="ECO:0007669"/>
    <property type="project" value="UniProtKB-KW"/>
</dbReference>
<feature type="compositionally biased region" description="Polar residues" evidence="18">
    <location>
        <begin position="434"/>
        <end position="465"/>
    </location>
</feature>
<feature type="compositionally biased region" description="Polar residues" evidence="18">
    <location>
        <begin position="391"/>
        <end position="412"/>
    </location>
</feature>
<dbReference type="InterPro" id="IPR017455">
    <property type="entry name" value="Znf_FYVE-rel"/>
</dbReference>
<keyword evidence="10" id="KW-0967">Endosome</keyword>
<evidence type="ECO:0000256" key="11">
    <source>
        <dbReference type="ARBA" id="ARBA00022771"/>
    </source>
</evidence>
<keyword evidence="15" id="KW-0458">Lysosome</keyword>
<evidence type="ECO:0000256" key="8">
    <source>
        <dbReference type="ARBA" id="ARBA00022707"/>
    </source>
</evidence>
<evidence type="ECO:0000256" key="12">
    <source>
        <dbReference type="ARBA" id="ARBA00022786"/>
    </source>
</evidence>
<dbReference type="SMART" id="SM00064">
    <property type="entry name" value="FYVE"/>
    <property type="match status" value="1"/>
</dbReference>
<dbReference type="InterPro" id="IPR051878">
    <property type="entry name" value="ZNRF_ubiq-protein_ligase"/>
</dbReference>
<dbReference type="CDD" id="cd16489">
    <property type="entry name" value="mRING-CH-C4HC2H_ZNRF"/>
    <property type="match status" value="1"/>
</dbReference>
<dbReference type="GO" id="GO:0016020">
    <property type="term" value="C:membrane"/>
    <property type="evidence" value="ECO:0007669"/>
    <property type="project" value="UniProtKB-SubCell"/>
</dbReference>
<comment type="catalytic activity">
    <reaction evidence="1">
        <text>S-ubiquitinyl-[E2 ubiquitin-conjugating enzyme]-L-cysteine + [acceptor protein]-L-lysine = [E2 ubiquitin-conjugating enzyme]-L-cysteine + N(6)-ubiquitinyl-[acceptor protein]-L-lysine.</text>
        <dbReference type="EC" id="2.3.2.27"/>
    </reaction>
</comment>
<dbReference type="InParanoid" id="A0A2T3AIV9"/>
<evidence type="ECO:0000256" key="16">
    <source>
        <dbReference type="ARBA" id="ARBA00023288"/>
    </source>
</evidence>
<dbReference type="OrthoDB" id="660555at2759"/>
<keyword evidence="12" id="KW-0833">Ubl conjugation pathway</keyword>
<feature type="region of interest" description="Disordered" evidence="18">
    <location>
        <begin position="1"/>
        <end position="20"/>
    </location>
</feature>
<dbReference type="SUPFAM" id="SSF57850">
    <property type="entry name" value="RING/U-box"/>
    <property type="match status" value="1"/>
</dbReference>
<dbReference type="InterPro" id="IPR013083">
    <property type="entry name" value="Znf_RING/FYVE/PHD"/>
</dbReference>
<dbReference type="Pfam" id="PF01363">
    <property type="entry name" value="FYVE"/>
    <property type="match status" value="1"/>
</dbReference>
<dbReference type="InterPro" id="IPR011011">
    <property type="entry name" value="Znf_FYVE_PHD"/>
</dbReference>
<feature type="compositionally biased region" description="Polar residues" evidence="18">
    <location>
        <begin position="173"/>
        <end position="185"/>
    </location>
</feature>
<feature type="compositionally biased region" description="Acidic residues" evidence="18">
    <location>
        <begin position="50"/>
        <end position="86"/>
    </location>
</feature>
<dbReference type="PROSITE" id="PS50089">
    <property type="entry name" value="ZF_RING_2"/>
    <property type="match status" value="1"/>
</dbReference>
<evidence type="ECO:0000256" key="6">
    <source>
        <dbReference type="ARBA" id="ARBA00012483"/>
    </source>
</evidence>
<dbReference type="EMBL" id="KZ678384">
    <property type="protein sequence ID" value="PSR99394.1"/>
    <property type="molecule type" value="Genomic_DNA"/>
</dbReference>
<protein>
    <recommendedName>
        <fullName evidence="6">RING-type E3 ubiquitin transferase</fullName>
        <ecNumber evidence="6">2.3.2.27</ecNumber>
    </recommendedName>
</protein>
<evidence type="ECO:0000256" key="3">
    <source>
        <dbReference type="ARBA" id="ARBA00004177"/>
    </source>
</evidence>
<evidence type="ECO:0000256" key="18">
    <source>
        <dbReference type="SAM" id="MobiDB-lite"/>
    </source>
</evidence>
<keyword evidence="7" id="KW-0808">Transferase</keyword>
<name>A0A2T3AIV9_9PEZI</name>
<feature type="domain" description="FYVE-type" evidence="20">
    <location>
        <begin position="295"/>
        <end position="388"/>
    </location>
</feature>
<dbReference type="SUPFAM" id="SSF57903">
    <property type="entry name" value="FYVE/PHD zinc finger"/>
    <property type="match status" value="1"/>
</dbReference>
<dbReference type="EC" id="2.3.2.27" evidence="6"/>
<evidence type="ECO:0000313" key="21">
    <source>
        <dbReference type="EMBL" id="PSR99394.1"/>
    </source>
</evidence>
<dbReference type="GO" id="GO:0005768">
    <property type="term" value="C:endosome"/>
    <property type="evidence" value="ECO:0007669"/>
    <property type="project" value="UniProtKB-SubCell"/>
</dbReference>